<evidence type="ECO:0000313" key="6">
    <source>
        <dbReference type="Proteomes" id="UP001530315"/>
    </source>
</evidence>
<accession>A0ABD3NR75</accession>
<dbReference type="EMBL" id="JALLAZ020001364">
    <property type="protein sequence ID" value="KAL3776220.1"/>
    <property type="molecule type" value="Genomic_DNA"/>
</dbReference>
<dbReference type="AlphaFoldDB" id="A0ABD3NR75"/>
<proteinExistence type="inferred from homology"/>
<dbReference type="PROSITE" id="PS50984">
    <property type="entry name" value="TRUD"/>
    <property type="match status" value="1"/>
</dbReference>
<dbReference type="InterPro" id="IPR042214">
    <property type="entry name" value="TruD_catalytic"/>
</dbReference>
<comment type="similarity">
    <text evidence="1">Belongs to the pseudouridine synthase TruD family.</text>
</comment>
<sequence length="792" mass="88785">MQGCFIRRRLSYTQRSSFLDVPPQTYSRSNSVAPLSLRRNSYRGQKRNMANRYDDLERQFGISAYASPHEGFAAVVKARYSDFVVHEVDLNGNIARLESLETPVRSDESAETNASVSDRKRKLSDGTDLSKFMRGKEALDPSMLIPNSTSDNACSNISGTGALEMHETHWDSCKQDLTNLIGENSAQELVSFLRQDAIGDANNVDKFYILPAISDKEIRRSIHLLIKTPVFSSLARADNADGRIRVWRKRFESDMPPDSHSGGRSGGRNKNNSGNIDNRSRNRATWPKNRPDYLRFVLYKENVDTTTAAKDVVRMARLSKSGINYAGMKDKRGVTTQFCSVYRVEKEQLLAANKEITNSSGGGNTTQNGSNIIRLGNFAYSTEEVRLGALAGNRFDVVLRNIDIGKDSEESLRSRKQQVQQKLEAAGKAFKAHGFINYFGMQRFGKYHDTHLVGIAIMKGDFEGAIDIIMGEKPDEYPRIAEARRQWAKRFESIDVSTDENSAREAEMKCARAIQNSLGRFMNCENSIVSSLSRKPRDYKHAFCSIAKNMRSMFLHAYQSYLWNLVASHRIELEGSTEIRVGDLVLIEDKPSHEGGGGTSGLKGKTVKIVEEKDLKDSSYTITDVVLPLAGHKIMYPGGSSGDFFDELLKKDGIRKSDFARIGAVDKEIALCGDYRKLICKPEDVSFDIKMYKDPLQPLLQTDLMKVKNIDVAAITLCSSAEQGRQNCIVQQDNQDDNDDMIFGMSIGFSLPPSSYATIALRELTKRPTSSEYQSKLELRGKCERNLDLVRT</sequence>
<dbReference type="PIRSF" id="PIRSF037016">
    <property type="entry name" value="Pseudouridin_synth_euk_prd"/>
    <property type="match status" value="1"/>
</dbReference>
<keyword evidence="6" id="KW-1185">Reference proteome</keyword>
<comment type="caution">
    <text evidence="5">The sequence shown here is derived from an EMBL/GenBank/DDBJ whole genome shotgun (WGS) entry which is preliminary data.</text>
</comment>
<dbReference type="InterPro" id="IPR020103">
    <property type="entry name" value="PsdUridine_synth_cat_dom_sf"/>
</dbReference>
<gene>
    <name evidence="5" type="ORF">ACHAW5_008251</name>
</gene>
<dbReference type="CDD" id="cd02576">
    <property type="entry name" value="PseudoU_synth_ScPUS7"/>
    <property type="match status" value="1"/>
</dbReference>
<organism evidence="5 6">
    <name type="scientific">Stephanodiscus triporus</name>
    <dbReference type="NCBI Taxonomy" id="2934178"/>
    <lineage>
        <taxon>Eukaryota</taxon>
        <taxon>Sar</taxon>
        <taxon>Stramenopiles</taxon>
        <taxon>Ochrophyta</taxon>
        <taxon>Bacillariophyta</taxon>
        <taxon>Coscinodiscophyceae</taxon>
        <taxon>Thalassiosirophycidae</taxon>
        <taxon>Stephanodiscales</taxon>
        <taxon>Stephanodiscaceae</taxon>
        <taxon>Stephanodiscus</taxon>
    </lineage>
</organism>
<dbReference type="GO" id="GO:0001522">
    <property type="term" value="P:pseudouridine synthesis"/>
    <property type="evidence" value="ECO:0007669"/>
    <property type="project" value="UniProtKB-ARBA"/>
</dbReference>
<feature type="domain" description="TRUD" evidence="4">
    <location>
        <begin position="434"/>
        <end position="681"/>
    </location>
</feature>
<dbReference type="Pfam" id="PF01142">
    <property type="entry name" value="TruD"/>
    <property type="match status" value="1"/>
</dbReference>
<dbReference type="PANTHER" id="PTHR13326">
    <property type="entry name" value="TRNA PSEUDOURIDINE SYNTHASE D"/>
    <property type="match status" value="1"/>
</dbReference>
<evidence type="ECO:0000259" key="4">
    <source>
        <dbReference type="PROSITE" id="PS50984"/>
    </source>
</evidence>
<feature type="region of interest" description="Disordered" evidence="3">
    <location>
        <begin position="102"/>
        <end position="121"/>
    </location>
</feature>
<dbReference type="InterPro" id="IPR001656">
    <property type="entry name" value="PsdUridine_synth_TruD"/>
</dbReference>
<keyword evidence="2" id="KW-0413">Isomerase</keyword>
<dbReference type="InterPro" id="IPR011760">
    <property type="entry name" value="PsdUridine_synth_TruD_insert"/>
</dbReference>
<name>A0ABD3NR75_9STRA</name>
<evidence type="ECO:0000313" key="5">
    <source>
        <dbReference type="EMBL" id="KAL3776220.1"/>
    </source>
</evidence>
<evidence type="ECO:0000256" key="3">
    <source>
        <dbReference type="SAM" id="MobiDB-lite"/>
    </source>
</evidence>
<dbReference type="GO" id="GO:0009982">
    <property type="term" value="F:pseudouridine synthase activity"/>
    <property type="evidence" value="ECO:0007669"/>
    <property type="project" value="UniProtKB-ARBA"/>
</dbReference>
<feature type="region of interest" description="Disordered" evidence="3">
    <location>
        <begin position="251"/>
        <end position="286"/>
    </location>
</feature>
<dbReference type="PANTHER" id="PTHR13326:SF21">
    <property type="entry name" value="PSEUDOURIDYLATE SYNTHASE PUS7L"/>
    <property type="match status" value="1"/>
</dbReference>
<protein>
    <recommendedName>
        <fullName evidence="4">TRUD domain-containing protein</fullName>
    </recommendedName>
</protein>
<dbReference type="Gene3D" id="3.30.2350.20">
    <property type="entry name" value="TruD, catalytic domain"/>
    <property type="match status" value="2"/>
</dbReference>
<dbReference type="Proteomes" id="UP001530315">
    <property type="component" value="Unassembled WGS sequence"/>
</dbReference>
<evidence type="ECO:0000256" key="1">
    <source>
        <dbReference type="ARBA" id="ARBA00007953"/>
    </source>
</evidence>
<evidence type="ECO:0000256" key="2">
    <source>
        <dbReference type="ARBA" id="ARBA00023235"/>
    </source>
</evidence>
<dbReference type="SUPFAM" id="SSF55120">
    <property type="entry name" value="Pseudouridine synthase"/>
    <property type="match status" value="1"/>
</dbReference>
<dbReference type="NCBIfam" id="TIGR00094">
    <property type="entry name" value="tRNA_TruD_broad"/>
    <property type="match status" value="1"/>
</dbReference>
<reference evidence="5 6" key="1">
    <citation type="submission" date="2024-10" db="EMBL/GenBank/DDBJ databases">
        <title>Updated reference genomes for cyclostephanoid diatoms.</title>
        <authorList>
            <person name="Roberts W.R."/>
            <person name="Alverson A.J."/>
        </authorList>
    </citation>
    <scope>NUCLEOTIDE SEQUENCE [LARGE SCALE GENOMIC DNA]</scope>
    <source>
        <strain evidence="5 6">AJA276-08</strain>
    </source>
</reference>